<name>A0A3B9QUR0_9CORY</name>
<proteinExistence type="predicted"/>
<evidence type="ECO:0000313" key="2">
    <source>
        <dbReference type="Proteomes" id="UP000260925"/>
    </source>
</evidence>
<organism evidence="1 2">
    <name type="scientific">Corynebacterium variabile</name>
    <dbReference type="NCBI Taxonomy" id="1727"/>
    <lineage>
        <taxon>Bacteria</taxon>
        <taxon>Bacillati</taxon>
        <taxon>Actinomycetota</taxon>
        <taxon>Actinomycetes</taxon>
        <taxon>Mycobacteriales</taxon>
        <taxon>Corynebacteriaceae</taxon>
        <taxon>Corynebacterium</taxon>
    </lineage>
</organism>
<accession>A0A3B9QUR0</accession>
<sequence>MTLRQLPVNITDRTRVLINLDGDDHNLAGDATLADVPVERAQPLREFFAWKHKRNYEGYWYSTTVGAHLRFESLLERQFLLSADFDPSIAAISAQPLGLLWPANTTTKETNGRPRALRSHVPDFFCRHTDGEATLVDVRRPDHADDPHFRLTAELCAEVGWHYTVFTGLGSPTAETLDWLAGYRMDRFAPAPGVRDTLIEIFGRETSLRSGVHAASRTAGLARDVVLGNVLHLLFHGELHFDPLLPLTMESILRRHPEVSP</sequence>
<dbReference type="InterPro" id="IPR048000">
    <property type="entry name" value="TnsA-like"/>
</dbReference>
<dbReference type="AlphaFoldDB" id="A0A3B9QUR0"/>
<gene>
    <name evidence="1" type="ORF">DCL06_07500</name>
</gene>
<reference evidence="1 2" key="1">
    <citation type="journal article" date="2018" name="Nat. Biotechnol.">
        <title>A standardized bacterial taxonomy based on genome phylogeny substantially revises the tree of life.</title>
        <authorList>
            <person name="Parks D.H."/>
            <person name="Chuvochina M."/>
            <person name="Waite D.W."/>
            <person name="Rinke C."/>
            <person name="Skarshewski A."/>
            <person name="Chaumeil P.A."/>
            <person name="Hugenholtz P."/>
        </authorList>
    </citation>
    <scope>NUCLEOTIDE SEQUENCE [LARGE SCALE GENOMIC DNA]</scope>
    <source>
        <strain evidence="1">UBA9851</strain>
    </source>
</reference>
<dbReference type="NCBIfam" id="NF033179">
    <property type="entry name" value="TnsA_like_Actin"/>
    <property type="match status" value="1"/>
</dbReference>
<dbReference type="Proteomes" id="UP000260925">
    <property type="component" value="Unassembled WGS sequence"/>
</dbReference>
<dbReference type="EMBL" id="DMDD01000174">
    <property type="protein sequence ID" value="HAF72719.1"/>
    <property type="molecule type" value="Genomic_DNA"/>
</dbReference>
<evidence type="ECO:0008006" key="3">
    <source>
        <dbReference type="Google" id="ProtNLM"/>
    </source>
</evidence>
<evidence type="ECO:0000313" key="1">
    <source>
        <dbReference type="EMBL" id="HAF72719.1"/>
    </source>
</evidence>
<comment type="caution">
    <text evidence="1">The sequence shown here is derived from an EMBL/GenBank/DDBJ whole genome shotgun (WGS) entry which is preliminary data.</text>
</comment>
<protein>
    <recommendedName>
        <fullName evidence="3">TnsA-like heteromeric transposase endonuclease subunit</fullName>
    </recommendedName>
</protein>